<keyword evidence="2" id="KW-1185">Reference proteome</keyword>
<evidence type="ECO:0000313" key="2">
    <source>
        <dbReference type="Proteomes" id="UP000276133"/>
    </source>
</evidence>
<accession>A0A3M7SJN6</accession>
<dbReference type="EMBL" id="REGN01001271">
    <property type="protein sequence ID" value="RNA35922.1"/>
    <property type="molecule type" value="Genomic_DNA"/>
</dbReference>
<organism evidence="1 2">
    <name type="scientific">Brachionus plicatilis</name>
    <name type="common">Marine rotifer</name>
    <name type="synonym">Brachionus muelleri</name>
    <dbReference type="NCBI Taxonomy" id="10195"/>
    <lineage>
        <taxon>Eukaryota</taxon>
        <taxon>Metazoa</taxon>
        <taxon>Spiralia</taxon>
        <taxon>Gnathifera</taxon>
        <taxon>Rotifera</taxon>
        <taxon>Eurotatoria</taxon>
        <taxon>Monogononta</taxon>
        <taxon>Pseudotrocha</taxon>
        <taxon>Ploima</taxon>
        <taxon>Brachionidae</taxon>
        <taxon>Brachionus</taxon>
    </lineage>
</organism>
<protein>
    <submittedName>
        <fullName evidence="1">Uncharacterized protein</fullName>
    </submittedName>
</protein>
<evidence type="ECO:0000313" key="1">
    <source>
        <dbReference type="EMBL" id="RNA35922.1"/>
    </source>
</evidence>
<dbReference type="AlphaFoldDB" id="A0A3M7SJN6"/>
<proteinExistence type="predicted"/>
<gene>
    <name evidence="1" type="ORF">BpHYR1_040155</name>
</gene>
<dbReference type="Proteomes" id="UP000276133">
    <property type="component" value="Unassembled WGS sequence"/>
</dbReference>
<comment type="caution">
    <text evidence="1">The sequence shown here is derived from an EMBL/GenBank/DDBJ whole genome shotgun (WGS) entry which is preliminary data.</text>
</comment>
<name>A0A3M7SJN6_BRAPC</name>
<reference evidence="1 2" key="1">
    <citation type="journal article" date="2018" name="Sci. Rep.">
        <title>Genomic signatures of local adaptation to the degree of environmental predictability in rotifers.</title>
        <authorList>
            <person name="Franch-Gras L."/>
            <person name="Hahn C."/>
            <person name="Garcia-Roger E.M."/>
            <person name="Carmona M.J."/>
            <person name="Serra M."/>
            <person name="Gomez A."/>
        </authorList>
    </citation>
    <scope>NUCLEOTIDE SEQUENCE [LARGE SCALE GENOMIC DNA]</scope>
    <source>
        <strain evidence="1">HYR1</strain>
    </source>
</reference>
<sequence length="87" mass="10147">MQLIFTYFANFRSSKNRKYVEKNFLEVELVLLNDFLCRSYLNFGDDFEDNNDIMIGMQVISSTESVKIKLISTCLSHIDKNASIHTQ</sequence>